<protein>
    <submittedName>
        <fullName evidence="2">Uncharacterized protein</fullName>
    </submittedName>
</protein>
<keyword evidence="1" id="KW-0472">Membrane</keyword>
<gene>
    <name evidence="2" type="ORF">AFUS01_LOCUS17718</name>
</gene>
<reference evidence="2" key="1">
    <citation type="submission" date="2021-06" db="EMBL/GenBank/DDBJ databases">
        <authorList>
            <person name="Hodson N. C."/>
            <person name="Mongue J. A."/>
            <person name="Jaron S. K."/>
        </authorList>
    </citation>
    <scope>NUCLEOTIDE SEQUENCE</scope>
</reference>
<accession>A0A8J2P9Z8</accession>
<evidence type="ECO:0000313" key="2">
    <source>
        <dbReference type="EMBL" id="CAG7728976.1"/>
    </source>
</evidence>
<dbReference type="Proteomes" id="UP000708208">
    <property type="component" value="Unassembled WGS sequence"/>
</dbReference>
<feature type="transmembrane region" description="Helical" evidence="1">
    <location>
        <begin position="138"/>
        <end position="159"/>
    </location>
</feature>
<keyword evidence="3" id="KW-1185">Reference proteome</keyword>
<keyword evidence="1" id="KW-0812">Transmembrane</keyword>
<dbReference type="AlphaFoldDB" id="A0A8J2P9Z8"/>
<sequence length="435" mass="49329">MQKQTNQLDLTAKILQKYLHFGYLVMLVPFKGRHIPCGRFEFVYRGATSKFTMLAVQILCFCNQAWCLAFYHLIFTRHNDINKTIRVTITLPTIAYNSVLVFILWNKKSDYEELLNRVRSITEKLNALGARLPSKTCINVGILFVISHTVLSVTLDVMISGWNQAKALDTNGNTGNTYPYGSYTEILTLLNVDSSSAVSYSIAILSTCLKTYEHLITRYADQLCLTLVISLYMITRCLLNFLADFEKSNPKHKDVINVINDIFDISDMIEEIHGLLIFWCCFSFLPYYSYMIKEVYRNTPGSRPQFATYILTFNLVMWISAETNSKINGVASWLRKTSATRNAGQMELCDRIYEDQINIILHQISFGGFGIKGKAFTITYGLVGSGIPIKDDRPEVQSIIVGTSKYIVLTLQVHVQSAPLSAYTSFEKAHAQGFI</sequence>
<dbReference type="EMBL" id="CAJVCH010171473">
    <property type="protein sequence ID" value="CAG7728976.1"/>
    <property type="molecule type" value="Genomic_DNA"/>
</dbReference>
<comment type="caution">
    <text evidence="2">The sequence shown here is derived from an EMBL/GenBank/DDBJ whole genome shotgun (WGS) entry which is preliminary data.</text>
</comment>
<feature type="transmembrane region" description="Helical" evidence="1">
    <location>
        <begin position="223"/>
        <end position="243"/>
    </location>
</feature>
<name>A0A8J2P9Z8_9HEXA</name>
<feature type="transmembrane region" description="Helical" evidence="1">
    <location>
        <begin position="87"/>
        <end position="105"/>
    </location>
</feature>
<organism evidence="2 3">
    <name type="scientific">Allacma fusca</name>
    <dbReference type="NCBI Taxonomy" id="39272"/>
    <lineage>
        <taxon>Eukaryota</taxon>
        <taxon>Metazoa</taxon>
        <taxon>Ecdysozoa</taxon>
        <taxon>Arthropoda</taxon>
        <taxon>Hexapoda</taxon>
        <taxon>Collembola</taxon>
        <taxon>Symphypleona</taxon>
        <taxon>Sminthuridae</taxon>
        <taxon>Allacma</taxon>
    </lineage>
</organism>
<feature type="transmembrane region" description="Helical" evidence="1">
    <location>
        <begin position="272"/>
        <end position="290"/>
    </location>
</feature>
<proteinExistence type="predicted"/>
<evidence type="ECO:0000313" key="3">
    <source>
        <dbReference type="Proteomes" id="UP000708208"/>
    </source>
</evidence>
<feature type="transmembrane region" description="Helical" evidence="1">
    <location>
        <begin position="54"/>
        <end position="75"/>
    </location>
</feature>
<keyword evidence="1" id="KW-1133">Transmembrane helix</keyword>
<evidence type="ECO:0000256" key="1">
    <source>
        <dbReference type="SAM" id="Phobius"/>
    </source>
</evidence>